<feature type="compositionally biased region" description="Polar residues" evidence="1">
    <location>
        <begin position="1"/>
        <end position="11"/>
    </location>
</feature>
<dbReference type="EMBL" id="SKBN01000251">
    <property type="protein sequence ID" value="TGJ79965.1"/>
    <property type="molecule type" value="Genomic_DNA"/>
</dbReference>
<gene>
    <name evidence="2" type="ORF">E0Z10_g8806</name>
</gene>
<sequence>MPSVKNPNGLSKNRLAARTATARKHSSKQLARKTQVEQHKISKADARWGARVGLLPTSGPHAAVSAKKMRKLERKMGYALKRKMDADGEVEMKDVSGETVAKTTKQQKKKGADGEDMAVDIDNIS</sequence>
<feature type="region of interest" description="Disordered" evidence="1">
    <location>
        <begin position="1"/>
        <end position="43"/>
    </location>
</feature>
<feature type="compositionally biased region" description="Basic residues" evidence="1">
    <location>
        <begin position="21"/>
        <end position="31"/>
    </location>
</feature>
<proteinExistence type="predicted"/>
<evidence type="ECO:0000256" key="1">
    <source>
        <dbReference type="SAM" id="MobiDB-lite"/>
    </source>
</evidence>
<dbReference type="OrthoDB" id="5422107at2759"/>
<dbReference type="AlphaFoldDB" id="A0A4Z0YL22"/>
<keyword evidence="3" id="KW-1185">Reference proteome</keyword>
<name>A0A4Z0YL22_9PEZI</name>
<comment type="caution">
    <text evidence="2">The sequence shown here is derived from an EMBL/GenBank/DDBJ whole genome shotgun (WGS) entry which is preliminary data.</text>
</comment>
<reference evidence="2 3" key="1">
    <citation type="submission" date="2019-03" db="EMBL/GenBank/DDBJ databases">
        <title>Draft genome sequence of Xylaria hypoxylon DSM 108379, a ubiquitous saprotrophic-parasitic fungi on hardwood.</title>
        <authorList>
            <person name="Buettner E."/>
            <person name="Leonhardt S."/>
            <person name="Gebauer A.M."/>
            <person name="Liers C."/>
            <person name="Hofrichter M."/>
            <person name="Kellner H."/>
        </authorList>
    </citation>
    <scope>NUCLEOTIDE SEQUENCE [LARGE SCALE GENOMIC DNA]</scope>
    <source>
        <strain evidence="2 3">DSM 108379</strain>
    </source>
</reference>
<evidence type="ECO:0000313" key="3">
    <source>
        <dbReference type="Proteomes" id="UP000297716"/>
    </source>
</evidence>
<evidence type="ECO:0000313" key="2">
    <source>
        <dbReference type="EMBL" id="TGJ79965.1"/>
    </source>
</evidence>
<feature type="region of interest" description="Disordered" evidence="1">
    <location>
        <begin position="88"/>
        <end position="125"/>
    </location>
</feature>
<evidence type="ECO:0008006" key="4">
    <source>
        <dbReference type="Google" id="ProtNLM"/>
    </source>
</evidence>
<accession>A0A4Z0YL22</accession>
<dbReference type="STRING" id="37992.A0A4Z0YL22"/>
<feature type="compositionally biased region" description="Basic and acidic residues" evidence="1">
    <location>
        <begin position="34"/>
        <end position="43"/>
    </location>
</feature>
<protein>
    <recommendedName>
        <fullName evidence="4">Ribosome biogenesis protein ALB1</fullName>
    </recommendedName>
</protein>
<organism evidence="2 3">
    <name type="scientific">Xylaria hypoxylon</name>
    <dbReference type="NCBI Taxonomy" id="37992"/>
    <lineage>
        <taxon>Eukaryota</taxon>
        <taxon>Fungi</taxon>
        <taxon>Dikarya</taxon>
        <taxon>Ascomycota</taxon>
        <taxon>Pezizomycotina</taxon>
        <taxon>Sordariomycetes</taxon>
        <taxon>Xylariomycetidae</taxon>
        <taxon>Xylariales</taxon>
        <taxon>Xylariaceae</taxon>
        <taxon>Xylaria</taxon>
    </lineage>
</organism>
<dbReference type="Proteomes" id="UP000297716">
    <property type="component" value="Unassembled WGS sequence"/>
</dbReference>